<evidence type="ECO:0000256" key="2">
    <source>
        <dbReference type="ARBA" id="ARBA00022679"/>
    </source>
</evidence>
<comment type="similarity">
    <text evidence="1">Belongs to the PI3/PI4-kinase family. Type II PI4K subfamily.</text>
</comment>
<feature type="region of interest" description="Disordered" evidence="6">
    <location>
        <begin position="620"/>
        <end position="649"/>
    </location>
</feature>
<dbReference type="Gene3D" id="3.10.20.90">
    <property type="entry name" value="Phosphatidylinositol 3-kinase Catalytic Subunit, Chain A, domain 1"/>
    <property type="match status" value="1"/>
</dbReference>
<dbReference type="InterPro" id="IPR000403">
    <property type="entry name" value="PI3/4_kinase_cat_dom"/>
</dbReference>
<keyword evidence="5" id="KW-0067">ATP-binding</keyword>
<reference evidence="9 10" key="1">
    <citation type="journal article" date="2015" name="Plant Cell">
        <title>Oil accumulation by the oleaginous diatom Fistulifera solaris as revealed by the genome and transcriptome.</title>
        <authorList>
            <person name="Tanaka T."/>
            <person name="Maeda Y."/>
            <person name="Veluchamy A."/>
            <person name="Tanaka M."/>
            <person name="Abida H."/>
            <person name="Marechal E."/>
            <person name="Bowler C."/>
            <person name="Muto M."/>
            <person name="Sunaga Y."/>
            <person name="Tanaka M."/>
            <person name="Yoshino T."/>
            <person name="Taniguchi T."/>
            <person name="Fukuda Y."/>
            <person name="Nemoto M."/>
            <person name="Matsumoto M."/>
            <person name="Wong P.S."/>
            <person name="Aburatani S."/>
            <person name="Fujibuchi W."/>
        </authorList>
    </citation>
    <scope>NUCLEOTIDE SEQUENCE [LARGE SCALE GENOMIC DNA]</scope>
    <source>
        <strain evidence="9 10">JPCC DA0580</strain>
    </source>
</reference>
<evidence type="ECO:0000256" key="5">
    <source>
        <dbReference type="ARBA" id="ARBA00022840"/>
    </source>
</evidence>
<dbReference type="Proteomes" id="UP000198406">
    <property type="component" value="Unassembled WGS sequence"/>
</dbReference>
<feature type="region of interest" description="Disordered" evidence="6">
    <location>
        <begin position="696"/>
        <end position="717"/>
    </location>
</feature>
<dbReference type="OrthoDB" id="5839at2759"/>
<evidence type="ECO:0000313" key="9">
    <source>
        <dbReference type="EMBL" id="GAX24250.1"/>
    </source>
</evidence>
<dbReference type="Pfam" id="PF00454">
    <property type="entry name" value="PI3_PI4_kinase"/>
    <property type="match status" value="1"/>
</dbReference>
<dbReference type="InterPro" id="IPR029071">
    <property type="entry name" value="Ubiquitin-like_domsf"/>
</dbReference>
<keyword evidence="3" id="KW-0547">Nucleotide-binding</keyword>
<evidence type="ECO:0000256" key="1">
    <source>
        <dbReference type="ARBA" id="ARBA00008941"/>
    </source>
</evidence>
<evidence type="ECO:0000256" key="3">
    <source>
        <dbReference type="ARBA" id="ARBA00022741"/>
    </source>
</evidence>
<feature type="compositionally biased region" description="Low complexity" evidence="6">
    <location>
        <begin position="548"/>
        <end position="557"/>
    </location>
</feature>
<feature type="compositionally biased region" description="Low complexity" evidence="6">
    <location>
        <begin position="640"/>
        <end position="649"/>
    </location>
</feature>
<feature type="domain" description="Ubiquitin-like" evidence="7">
    <location>
        <begin position="16"/>
        <end position="84"/>
    </location>
</feature>
<dbReference type="InterPro" id="IPR000626">
    <property type="entry name" value="Ubiquitin-like_dom"/>
</dbReference>
<dbReference type="EC" id="2.7.1.67" evidence="9"/>
<dbReference type="SUPFAM" id="SSF54236">
    <property type="entry name" value="Ubiquitin-like"/>
    <property type="match status" value="1"/>
</dbReference>
<organism evidence="9 10">
    <name type="scientific">Fistulifera solaris</name>
    <name type="common">Oleaginous diatom</name>
    <dbReference type="NCBI Taxonomy" id="1519565"/>
    <lineage>
        <taxon>Eukaryota</taxon>
        <taxon>Sar</taxon>
        <taxon>Stramenopiles</taxon>
        <taxon>Ochrophyta</taxon>
        <taxon>Bacillariophyta</taxon>
        <taxon>Bacillariophyceae</taxon>
        <taxon>Bacillariophycidae</taxon>
        <taxon>Naviculales</taxon>
        <taxon>Naviculaceae</taxon>
        <taxon>Fistulifera</taxon>
    </lineage>
</organism>
<dbReference type="GO" id="GO:0005524">
    <property type="term" value="F:ATP binding"/>
    <property type="evidence" value="ECO:0007669"/>
    <property type="project" value="UniProtKB-KW"/>
</dbReference>
<feature type="domain" description="PI3K/PI4K catalytic" evidence="8">
    <location>
        <begin position="146"/>
        <end position="346"/>
    </location>
</feature>
<feature type="compositionally biased region" description="Low complexity" evidence="6">
    <location>
        <begin position="696"/>
        <end position="713"/>
    </location>
</feature>
<dbReference type="InParanoid" id="A0A1Z5KD59"/>
<dbReference type="PROSITE" id="PS50290">
    <property type="entry name" value="PI3_4_KINASE_3"/>
    <property type="match status" value="1"/>
</dbReference>
<evidence type="ECO:0000259" key="8">
    <source>
        <dbReference type="PROSITE" id="PS50290"/>
    </source>
</evidence>
<keyword evidence="2 9" id="KW-0808">Transferase</keyword>
<proteinExistence type="inferred from homology"/>
<dbReference type="PANTHER" id="PTHR45800:SF11">
    <property type="entry name" value="PHOSPHATIDYLINOSITOL 3-KINASE-RELATED PROTEIN KINASE"/>
    <property type="match status" value="1"/>
</dbReference>
<comment type="caution">
    <text evidence="9">The sequence shown here is derived from an EMBL/GenBank/DDBJ whole genome shotgun (WGS) entry which is preliminary data.</text>
</comment>
<protein>
    <submittedName>
        <fullName evidence="9">Phosphatidylinositol 4-kinase type 2</fullName>
        <ecNumber evidence="9">2.7.1.67</ecNumber>
    </submittedName>
</protein>
<feature type="region of interest" description="Disordered" evidence="6">
    <location>
        <begin position="534"/>
        <end position="564"/>
    </location>
</feature>
<dbReference type="PANTHER" id="PTHR45800">
    <property type="entry name" value="PHOSPHATIDYLINOSITOL 4-KINASE GAMMA"/>
    <property type="match status" value="1"/>
</dbReference>
<dbReference type="InterPro" id="IPR044571">
    <property type="entry name" value="P4KG1-8"/>
</dbReference>
<evidence type="ECO:0000313" key="10">
    <source>
        <dbReference type="Proteomes" id="UP000198406"/>
    </source>
</evidence>
<evidence type="ECO:0000256" key="6">
    <source>
        <dbReference type="SAM" id="MobiDB-lite"/>
    </source>
</evidence>
<gene>
    <name evidence="9" type="ORF">FisN_4Lh049</name>
</gene>
<sequence>MVSMDQREASQRGTDIKIYVRDVRDPEQKKRALTVRSWSTIKDVKDVLKDLIHVPPSAQRLYYGPLLTSKGELPNHRSLNDAGIYRSGETLLLDIKQSHSTATTHYSSIVSLHQSNDICVSSSVFDITPKPLRALVQKARRAFTIGLKPEFIMDGSGGSYFIHDARKSRLAVFKPADEEPYAENNPRRYIQQGNQQLSLRDGIVPGESCLREVAAYLLDHDHFSSVPMTTLVEARHPAFNTNGARLTVAEGGASVGRHSLSPNASVSSPTMKKAGSFQEFVRCECTMDDISPSMISVEEVHKIAILDIRIMNADRNAANLLIRRRVDNSLELVPIDHGYCLRSVGDVSWMDWCWLDWPQLKKVSLNVGWNQCGTTIFANVFVLQPLSDRHKKYIAALDIEKDAEMLRSRLGIGQEAIDYFRASTALLKAGVNAGLNLYEIAILCCRNDNLAEIPSMMEKLFSMASDLAHKAVENERWHHAAASLAIEEKLTLRRSTMAASQLRLESSGYKIRKSASSLGFHSLESASGGSFYESDGLNGRDSPGMVQSSASDSSSDGDVAEQEECEEWAMNAIADATAGNLVETYQGRPERSCSVASDDCSNGSREGFWTVAPGSVVVPTEPSDDGSFTWSPHPSPRTDSVQVLSPPSSPKSLKVSFTTKLPSGPFIPPSTVAVSKDSFELDNPYLLRSESGMTRSKSYSSIPRESSSYSGASRDSRTLKPYSEAYENYRKYFHKFIDLVIVRETTTAALQSKN</sequence>
<accession>A0A1Z5KD59</accession>
<keyword evidence="4 9" id="KW-0418">Kinase</keyword>
<dbReference type="EMBL" id="BDSP01000207">
    <property type="protein sequence ID" value="GAX24250.1"/>
    <property type="molecule type" value="Genomic_DNA"/>
</dbReference>
<dbReference type="AlphaFoldDB" id="A0A1Z5KD59"/>
<dbReference type="CDD" id="cd17039">
    <property type="entry name" value="Ubl_ubiquitin_like"/>
    <property type="match status" value="1"/>
</dbReference>
<keyword evidence="10" id="KW-1185">Reference proteome</keyword>
<name>A0A1Z5KD59_FISSO</name>
<dbReference type="GO" id="GO:0004430">
    <property type="term" value="F:1-phosphatidylinositol 4-kinase activity"/>
    <property type="evidence" value="ECO:0007669"/>
    <property type="project" value="UniProtKB-EC"/>
</dbReference>
<evidence type="ECO:0000256" key="4">
    <source>
        <dbReference type="ARBA" id="ARBA00022777"/>
    </source>
</evidence>
<dbReference type="PROSITE" id="PS50053">
    <property type="entry name" value="UBIQUITIN_2"/>
    <property type="match status" value="1"/>
</dbReference>
<evidence type="ECO:0000259" key="7">
    <source>
        <dbReference type="PROSITE" id="PS50053"/>
    </source>
</evidence>